<evidence type="ECO:0000313" key="1">
    <source>
        <dbReference type="EMBL" id="UZF90011.1"/>
    </source>
</evidence>
<proteinExistence type="predicted"/>
<geneLocation type="plasmid" evidence="1">
    <name>pNBC436</name>
</geneLocation>
<dbReference type="EMBL" id="CP102775">
    <property type="protein sequence ID" value="UZF90011.1"/>
    <property type="molecule type" value="Genomic_DNA"/>
</dbReference>
<protein>
    <submittedName>
        <fullName evidence="1">Uncharacterized protein</fullName>
    </submittedName>
</protein>
<organism evidence="1">
    <name type="scientific">Bosea sp. NBC_00436</name>
    <dbReference type="NCBI Taxonomy" id="2969620"/>
    <lineage>
        <taxon>Bacteria</taxon>
        <taxon>Pseudomonadati</taxon>
        <taxon>Pseudomonadota</taxon>
        <taxon>Alphaproteobacteria</taxon>
        <taxon>Hyphomicrobiales</taxon>
        <taxon>Boseaceae</taxon>
        <taxon>Bosea</taxon>
    </lineage>
</organism>
<reference evidence="1" key="1">
    <citation type="submission" date="2022-08" db="EMBL/GenBank/DDBJ databases">
        <title>Complete Genome Sequences of 2 Bosea sp. soil isolates.</title>
        <authorList>
            <person name="Alvarez Arevalo M."/>
            <person name="Sterndorff E.B."/>
            <person name="Faurdal D."/>
            <person name="Joergensen T.S."/>
            <person name="Weber T."/>
        </authorList>
    </citation>
    <scope>NUCLEOTIDE SEQUENCE</scope>
    <source>
        <strain evidence="1">NBC_00436</strain>
        <plasmid evidence="1">pNBC436</plasmid>
    </source>
</reference>
<sequence>MTEATAPPLPAATKAPNWRRLCLWALPVVLPVALAGQCHGSVMEWFSASELWAQRSALDAPASLGGAEWRVVSLQRVAERPDGSSVALLRLEAKVLDAEQVAQLPCRIALLGPDGRRWQPGFLLPSEVRRALRRDQNEGKSCGPAFLGKPAAGSTVAITESFVLPSPAFPTVDVTISLPGSRPRYLRFVRH</sequence>
<keyword evidence="1" id="KW-0614">Plasmid</keyword>
<gene>
    <name evidence="1" type="ORF">NWE54_27345</name>
</gene>
<accession>A0A9E8CU75</accession>
<name>A0A9E8CU75_9HYPH</name>
<dbReference type="AlphaFoldDB" id="A0A9E8CU75"/>